<dbReference type="GO" id="GO:0033333">
    <property type="term" value="P:fin development"/>
    <property type="evidence" value="ECO:0007669"/>
    <property type="project" value="UniProtKB-ARBA"/>
</dbReference>
<dbReference type="PROSITE" id="PS50071">
    <property type="entry name" value="HOMEOBOX_2"/>
    <property type="match status" value="1"/>
</dbReference>
<evidence type="ECO:0000256" key="6">
    <source>
        <dbReference type="ARBA" id="ARBA00023125"/>
    </source>
</evidence>
<dbReference type="InterPro" id="IPR051003">
    <property type="entry name" value="AP_axis_regulatory_Homeobox"/>
</dbReference>
<dbReference type="InterPro" id="IPR001356">
    <property type="entry name" value="HD"/>
</dbReference>
<keyword evidence="14" id="KW-1185">Reference proteome</keyword>
<keyword evidence="8" id="KW-0804">Transcription</keyword>
<dbReference type="Pfam" id="PF00046">
    <property type="entry name" value="Homeodomain"/>
    <property type="match status" value="1"/>
</dbReference>
<evidence type="ECO:0000256" key="4">
    <source>
        <dbReference type="ARBA" id="ARBA00022473"/>
    </source>
</evidence>
<evidence type="ECO:0000256" key="9">
    <source>
        <dbReference type="ARBA" id="ARBA00023242"/>
    </source>
</evidence>
<evidence type="ECO:0000256" key="7">
    <source>
        <dbReference type="ARBA" id="ARBA00023155"/>
    </source>
</evidence>
<keyword evidence="6 10" id="KW-0238">DNA-binding</keyword>
<comment type="subcellular location">
    <subcellularLocation>
        <location evidence="2 10 11">Nucleus</location>
    </subcellularLocation>
</comment>
<evidence type="ECO:0000256" key="5">
    <source>
        <dbReference type="ARBA" id="ARBA00023015"/>
    </source>
</evidence>
<evidence type="ECO:0000256" key="1">
    <source>
        <dbReference type="ARBA" id="ARBA00003263"/>
    </source>
</evidence>
<dbReference type="PANTHER" id="PTHR45804">
    <property type="entry name" value="SEGMENTATION PROTEIN FUSHI TARAZU-LIKE PROTEIN"/>
    <property type="match status" value="1"/>
</dbReference>
<evidence type="ECO:0000313" key="14">
    <source>
        <dbReference type="Proteomes" id="UP000324632"/>
    </source>
</evidence>
<dbReference type="SMART" id="SM00389">
    <property type="entry name" value="HOX"/>
    <property type="match status" value="1"/>
</dbReference>
<evidence type="ECO:0000256" key="11">
    <source>
        <dbReference type="RuleBase" id="RU000682"/>
    </source>
</evidence>
<dbReference type="FunFam" id="1.10.10.60:FF:000084">
    <property type="entry name" value="Homeobox protein Hox-D13"/>
    <property type="match status" value="1"/>
</dbReference>
<comment type="caution">
    <text evidence="13">The sequence shown here is derived from an EMBL/GenBank/DDBJ whole genome shotgun (WGS) entry which is preliminary data.</text>
</comment>
<gene>
    <name evidence="13" type="ORF">E1301_Tti015824</name>
</gene>
<keyword evidence="4" id="KW-0217">Developmental protein</keyword>
<dbReference type="InterPro" id="IPR009057">
    <property type="entry name" value="Homeodomain-like_sf"/>
</dbReference>
<dbReference type="PROSITE" id="PS00027">
    <property type="entry name" value="HOMEOBOX_1"/>
    <property type="match status" value="1"/>
</dbReference>
<keyword evidence="9 10" id="KW-0539">Nucleus</keyword>
<organism evidence="13 14">
    <name type="scientific">Triplophysa tibetana</name>
    <dbReference type="NCBI Taxonomy" id="1572043"/>
    <lineage>
        <taxon>Eukaryota</taxon>
        <taxon>Metazoa</taxon>
        <taxon>Chordata</taxon>
        <taxon>Craniata</taxon>
        <taxon>Vertebrata</taxon>
        <taxon>Euteleostomi</taxon>
        <taxon>Actinopterygii</taxon>
        <taxon>Neopterygii</taxon>
        <taxon>Teleostei</taxon>
        <taxon>Ostariophysi</taxon>
        <taxon>Cypriniformes</taxon>
        <taxon>Nemacheilidae</taxon>
        <taxon>Triplophysa</taxon>
    </lineage>
</organism>
<dbReference type="CDD" id="cd00086">
    <property type="entry name" value="homeodomain"/>
    <property type="match status" value="1"/>
</dbReference>
<reference evidence="13 14" key="1">
    <citation type="journal article" date="2019" name="Mol. Ecol. Resour.">
        <title>Chromosome-level genome assembly of Triplophysa tibetana, a fish adapted to the harsh high-altitude environment of the Tibetan Plateau.</title>
        <authorList>
            <person name="Yang X."/>
            <person name="Liu H."/>
            <person name="Ma Z."/>
            <person name="Zou Y."/>
            <person name="Zou M."/>
            <person name="Mao Y."/>
            <person name="Li X."/>
            <person name="Wang H."/>
            <person name="Chen T."/>
            <person name="Wang W."/>
            <person name="Yang R."/>
        </authorList>
    </citation>
    <scope>NUCLEOTIDE SEQUENCE [LARGE SCALE GENOMIC DNA]</scope>
    <source>
        <strain evidence="13">TTIB1903HZAU</strain>
        <tissue evidence="13">Muscle</tissue>
    </source>
</reference>
<dbReference type="Proteomes" id="UP000324632">
    <property type="component" value="Chromosome 10"/>
</dbReference>
<feature type="DNA-binding region" description="Homeobox" evidence="10">
    <location>
        <begin position="211"/>
        <end position="270"/>
    </location>
</feature>
<comment type="function">
    <text evidence="1">Sequence-specific transcription factor which is part of a developmental regulatory system that provides cells with specific positional identities on the anterior-posterior axis.</text>
</comment>
<dbReference type="EMBL" id="SOYY01000010">
    <property type="protein sequence ID" value="KAA0716114.1"/>
    <property type="molecule type" value="Genomic_DNA"/>
</dbReference>
<dbReference type="InterPro" id="IPR017970">
    <property type="entry name" value="Homeobox_CS"/>
</dbReference>
<protein>
    <submittedName>
        <fullName evidence="13">Homeobox protein Hox-D13a</fullName>
    </submittedName>
</protein>
<dbReference type="GO" id="GO:0003677">
    <property type="term" value="F:DNA binding"/>
    <property type="evidence" value="ECO:0007669"/>
    <property type="project" value="UniProtKB-UniRule"/>
</dbReference>
<evidence type="ECO:0000256" key="10">
    <source>
        <dbReference type="PROSITE-ProRule" id="PRU00108"/>
    </source>
</evidence>
<dbReference type="GO" id="GO:0000122">
    <property type="term" value="P:negative regulation of transcription by RNA polymerase II"/>
    <property type="evidence" value="ECO:0007669"/>
    <property type="project" value="UniProtKB-ARBA"/>
</dbReference>
<evidence type="ECO:0000259" key="12">
    <source>
        <dbReference type="PROSITE" id="PS50071"/>
    </source>
</evidence>
<dbReference type="GO" id="GO:0000981">
    <property type="term" value="F:DNA-binding transcription factor activity, RNA polymerase II-specific"/>
    <property type="evidence" value="ECO:0007669"/>
    <property type="project" value="InterPro"/>
</dbReference>
<evidence type="ECO:0000313" key="13">
    <source>
        <dbReference type="EMBL" id="KAA0716114.1"/>
    </source>
</evidence>
<name>A0A5A9P0U1_9TELE</name>
<evidence type="ECO:0000256" key="3">
    <source>
        <dbReference type="ARBA" id="ARBA00006317"/>
    </source>
</evidence>
<feature type="domain" description="Homeobox" evidence="12">
    <location>
        <begin position="209"/>
        <end position="269"/>
    </location>
</feature>
<proteinExistence type="inferred from homology"/>
<evidence type="ECO:0000256" key="8">
    <source>
        <dbReference type="ARBA" id="ARBA00023163"/>
    </source>
</evidence>
<evidence type="ECO:0000256" key="2">
    <source>
        <dbReference type="ARBA" id="ARBA00004123"/>
    </source>
</evidence>
<sequence>MEAGGLDGELRGFYPSAFGTHTTPSSSETLVYSVAERPTFLSHDSLAPYASFPTNTSANESVTFGCYFSNSCCGFKWSQNKVFQPCVMKQNENRLVNGQTVKTPLDMTVFNSSAQQYGETSSKPKEFAFYQSYTGSHPRVSGYVDLPVVHRAVSRDLRPDACLSMDGHRQWDWSNNWSSQRNNFKDQINQNTHIWKSSLTEGTAASLCQRGRKKRVPYTKLQLKELEREYSNTKFITKEKRRLISSSTNLSERQVTIWFQNRRVKDKKIIPQLTKEFESY</sequence>
<dbReference type="AlphaFoldDB" id="A0A5A9P0U1"/>
<comment type="similarity">
    <text evidence="3">Belongs to the Abd-B homeobox family.</text>
</comment>
<dbReference type="SUPFAM" id="SSF46689">
    <property type="entry name" value="Homeodomain-like"/>
    <property type="match status" value="1"/>
</dbReference>
<keyword evidence="7 10" id="KW-0371">Homeobox</keyword>
<dbReference type="GO" id="GO:0005634">
    <property type="term" value="C:nucleus"/>
    <property type="evidence" value="ECO:0007669"/>
    <property type="project" value="UniProtKB-SubCell"/>
</dbReference>
<accession>A0A5A9P0U1</accession>
<dbReference type="PANTHER" id="PTHR45804:SF3">
    <property type="entry name" value="HOMEOBOX PROTEIN HOX-A13"/>
    <property type="match status" value="1"/>
</dbReference>
<dbReference type="Gene3D" id="1.10.10.60">
    <property type="entry name" value="Homeodomain-like"/>
    <property type="match status" value="1"/>
</dbReference>
<keyword evidence="5" id="KW-0805">Transcription regulation</keyword>